<evidence type="ECO:0000313" key="3">
    <source>
        <dbReference type="Proteomes" id="UP001501624"/>
    </source>
</evidence>
<feature type="compositionally biased region" description="Low complexity" evidence="1">
    <location>
        <begin position="77"/>
        <end position="109"/>
    </location>
</feature>
<accession>A0ABP7I786</accession>
<protein>
    <recommendedName>
        <fullName evidence="4">MT0933-like antitoxin protein</fullName>
    </recommendedName>
</protein>
<dbReference type="EMBL" id="BAABCM010000003">
    <property type="protein sequence ID" value="GAA3810816.1"/>
    <property type="molecule type" value="Genomic_DNA"/>
</dbReference>
<name>A0ABP7I786_9PSEU</name>
<gene>
    <name evidence="2" type="ORF">GCM10022380_30790</name>
</gene>
<proteinExistence type="predicted"/>
<evidence type="ECO:0008006" key="4">
    <source>
        <dbReference type="Google" id="ProtNLM"/>
    </source>
</evidence>
<feature type="region of interest" description="Disordered" evidence="1">
    <location>
        <begin position="34"/>
        <end position="109"/>
    </location>
</feature>
<sequence>MGIDFNEIKKKAQEALGHNAGKIEQGLDKASGFAKSKFGQHSSKIDNVTSKAKDFLHKQSGGGHGEPGPQGGPGPAGPQTGPQTGPQSGPQSGPETGPQSGPTGPTSQP</sequence>
<dbReference type="RefSeq" id="WP_308191190.1">
    <property type="nucleotide sequence ID" value="NZ_BAABCM010000003.1"/>
</dbReference>
<dbReference type="InterPro" id="IPR028037">
    <property type="entry name" value="Antitoxin_Rv0909/MT0933"/>
</dbReference>
<feature type="compositionally biased region" description="Polar residues" evidence="1">
    <location>
        <begin position="39"/>
        <end position="50"/>
    </location>
</feature>
<organism evidence="2 3">
    <name type="scientific">Amycolatopsis tucumanensis</name>
    <dbReference type="NCBI Taxonomy" id="401106"/>
    <lineage>
        <taxon>Bacteria</taxon>
        <taxon>Bacillati</taxon>
        <taxon>Actinomycetota</taxon>
        <taxon>Actinomycetes</taxon>
        <taxon>Pseudonocardiales</taxon>
        <taxon>Pseudonocardiaceae</taxon>
        <taxon>Amycolatopsis</taxon>
    </lineage>
</organism>
<keyword evidence="3" id="KW-1185">Reference proteome</keyword>
<feature type="compositionally biased region" description="Gly residues" evidence="1">
    <location>
        <begin position="60"/>
        <end position="69"/>
    </location>
</feature>
<comment type="caution">
    <text evidence="2">The sequence shown here is derived from an EMBL/GenBank/DDBJ whole genome shotgun (WGS) entry which is preliminary data.</text>
</comment>
<evidence type="ECO:0000313" key="2">
    <source>
        <dbReference type="EMBL" id="GAA3810816.1"/>
    </source>
</evidence>
<evidence type="ECO:0000256" key="1">
    <source>
        <dbReference type="SAM" id="MobiDB-lite"/>
    </source>
</evidence>
<dbReference type="Proteomes" id="UP001501624">
    <property type="component" value="Unassembled WGS sequence"/>
</dbReference>
<reference evidence="3" key="1">
    <citation type="journal article" date="2019" name="Int. J. Syst. Evol. Microbiol.">
        <title>The Global Catalogue of Microorganisms (GCM) 10K type strain sequencing project: providing services to taxonomists for standard genome sequencing and annotation.</title>
        <authorList>
            <consortium name="The Broad Institute Genomics Platform"/>
            <consortium name="The Broad Institute Genome Sequencing Center for Infectious Disease"/>
            <person name="Wu L."/>
            <person name="Ma J."/>
        </authorList>
    </citation>
    <scope>NUCLEOTIDE SEQUENCE [LARGE SCALE GENOMIC DNA]</scope>
    <source>
        <strain evidence="3">JCM 17017</strain>
    </source>
</reference>
<dbReference type="Pfam" id="PF14013">
    <property type="entry name" value="MT0933_antitox"/>
    <property type="match status" value="1"/>
</dbReference>